<name>A0A1F8GHQ7_9BACT</name>
<dbReference type="AlphaFoldDB" id="A0A1F8GHQ7"/>
<reference evidence="2 3" key="1">
    <citation type="journal article" date="2016" name="Nat. Commun.">
        <title>Thousands of microbial genomes shed light on interconnected biogeochemical processes in an aquifer system.</title>
        <authorList>
            <person name="Anantharaman K."/>
            <person name="Brown C.T."/>
            <person name="Hug L.A."/>
            <person name="Sharon I."/>
            <person name="Castelle C.J."/>
            <person name="Probst A.J."/>
            <person name="Thomas B.C."/>
            <person name="Singh A."/>
            <person name="Wilkins M.J."/>
            <person name="Karaoz U."/>
            <person name="Brodie E.L."/>
            <person name="Williams K.H."/>
            <person name="Hubbard S.S."/>
            <person name="Banfield J.F."/>
        </authorList>
    </citation>
    <scope>NUCLEOTIDE SEQUENCE [LARGE SCALE GENOMIC DNA]</scope>
</reference>
<dbReference type="EMBL" id="MGKJ01000010">
    <property type="protein sequence ID" value="OGN24580.1"/>
    <property type="molecule type" value="Genomic_DNA"/>
</dbReference>
<feature type="transmembrane region" description="Helical" evidence="1">
    <location>
        <begin position="6"/>
        <end position="26"/>
    </location>
</feature>
<evidence type="ECO:0000313" key="2">
    <source>
        <dbReference type="EMBL" id="OGN24580.1"/>
    </source>
</evidence>
<proteinExistence type="predicted"/>
<sequence length="235" mass="25420">MENIILFLETFLGYSMIWWFWFWPNATETQRLRNTPKALAIIALLSFPLNINGNVFTVLGNAESSKSIYSVFSPYQKAGGDAHSVLGSFFQKAGNDAYVYAGVAGYQEATNAYVGVGVAGYQEAKFDAIVGLGLSGYQKSGHESGMVMGIAGFQKSKMDATNLLGLTGYQKAGRAAGMLCCFAGRQNAINASSLVLGLVGYQYSETKTNTYASMAVYQSTPKEDRAFAVWSTIEN</sequence>
<evidence type="ECO:0000313" key="3">
    <source>
        <dbReference type="Proteomes" id="UP000178911"/>
    </source>
</evidence>
<organism evidence="2 3">
    <name type="scientific">Candidatus Yanofskybacteria bacterium RIFCSPLOWO2_01_FULL_43_22</name>
    <dbReference type="NCBI Taxonomy" id="1802695"/>
    <lineage>
        <taxon>Bacteria</taxon>
        <taxon>Candidatus Yanofskyibacteriota</taxon>
    </lineage>
</organism>
<dbReference type="Proteomes" id="UP000178911">
    <property type="component" value="Unassembled WGS sequence"/>
</dbReference>
<accession>A0A1F8GHQ7</accession>
<gene>
    <name evidence="2" type="ORF">A3A13_00680</name>
</gene>
<protein>
    <submittedName>
        <fullName evidence="2">Uncharacterized protein</fullName>
    </submittedName>
</protein>
<dbReference type="STRING" id="1802695.A3A13_00680"/>
<keyword evidence="1" id="KW-0472">Membrane</keyword>
<evidence type="ECO:0000256" key="1">
    <source>
        <dbReference type="SAM" id="Phobius"/>
    </source>
</evidence>
<feature type="transmembrane region" description="Helical" evidence="1">
    <location>
        <begin position="38"/>
        <end position="59"/>
    </location>
</feature>
<comment type="caution">
    <text evidence="2">The sequence shown here is derived from an EMBL/GenBank/DDBJ whole genome shotgun (WGS) entry which is preliminary data.</text>
</comment>
<keyword evidence="1" id="KW-1133">Transmembrane helix</keyword>
<keyword evidence="1" id="KW-0812">Transmembrane</keyword>